<feature type="domain" description="HTH rpiR-type" evidence="4">
    <location>
        <begin position="3"/>
        <end position="79"/>
    </location>
</feature>
<accession>A0A318S8N8</accession>
<dbReference type="GO" id="GO:0003677">
    <property type="term" value="F:DNA binding"/>
    <property type="evidence" value="ECO:0007669"/>
    <property type="project" value="UniProtKB-KW"/>
</dbReference>
<reference evidence="6 7" key="1">
    <citation type="submission" date="2018-06" db="EMBL/GenBank/DDBJ databases">
        <title>Genomic Encyclopedia of Type Strains, Phase IV (KMG-IV): sequencing the most valuable type-strain genomes for metagenomic binning, comparative biology and taxonomic classification.</title>
        <authorList>
            <person name="Goeker M."/>
        </authorList>
    </citation>
    <scope>NUCLEOTIDE SEQUENCE [LARGE SCALE GENOMIC DNA]</scope>
    <source>
        <strain evidence="6 7">DSM 18048</strain>
    </source>
</reference>
<gene>
    <name evidence="6" type="ORF">DES52_103230</name>
</gene>
<sequence length="279" mass="29548">MPTSALASLRALGPGLSPALRRVADYALAEPEKVLYQTVMEVAEGANTSEASVIRFCRDLGFSGFQDFKLALASELAVNPTESLPVGTPHTPEDAMEHMLHHARTSLEDTSKLLDPQAVGRVVDVLLGAQVVDFYGVGASGVTAQDFAYKFLRLGYSARAHPDPHLAAMSAATLGPGMVAVAISRSGTTLDVVRSLEQARLHGAFTVALTQRHKSPLGQVAHETLVTSVIENPLSGGSISAKLGQLLVLDVLYCLLLLKRPGASEFIRRTAAAVADRNV</sequence>
<dbReference type="InterPro" id="IPR009057">
    <property type="entry name" value="Homeodomain-like_sf"/>
</dbReference>
<dbReference type="InterPro" id="IPR000281">
    <property type="entry name" value="HTH_RpiR"/>
</dbReference>
<dbReference type="Gene3D" id="1.10.10.10">
    <property type="entry name" value="Winged helix-like DNA-binding domain superfamily/Winged helix DNA-binding domain"/>
    <property type="match status" value="1"/>
</dbReference>
<evidence type="ECO:0000259" key="5">
    <source>
        <dbReference type="PROSITE" id="PS51464"/>
    </source>
</evidence>
<protein>
    <submittedName>
        <fullName evidence="6">RpiR family transcriptional regulator</fullName>
    </submittedName>
</protein>
<dbReference type="Proteomes" id="UP000248326">
    <property type="component" value="Unassembled WGS sequence"/>
</dbReference>
<dbReference type="CDD" id="cd05013">
    <property type="entry name" value="SIS_RpiR"/>
    <property type="match status" value="1"/>
</dbReference>
<evidence type="ECO:0000313" key="6">
    <source>
        <dbReference type="EMBL" id="PYE55397.1"/>
    </source>
</evidence>
<keyword evidence="2" id="KW-0238">DNA-binding</keyword>
<proteinExistence type="predicted"/>
<organism evidence="6 7">
    <name type="scientific">Deinococcus yavapaiensis KR-236</name>
    <dbReference type="NCBI Taxonomy" id="694435"/>
    <lineage>
        <taxon>Bacteria</taxon>
        <taxon>Thermotogati</taxon>
        <taxon>Deinococcota</taxon>
        <taxon>Deinococci</taxon>
        <taxon>Deinococcales</taxon>
        <taxon>Deinococcaceae</taxon>
        <taxon>Deinococcus</taxon>
    </lineage>
</organism>
<dbReference type="Pfam" id="PF01418">
    <property type="entry name" value="HTH_6"/>
    <property type="match status" value="1"/>
</dbReference>
<keyword evidence="3" id="KW-0804">Transcription</keyword>
<evidence type="ECO:0000259" key="4">
    <source>
        <dbReference type="PROSITE" id="PS51071"/>
    </source>
</evidence>
<dbReference type="GO" id="GO:1901135">
    <property type="term" value="P:carbohydrate derivative metabolic process"/>
    <property type="evidence" value="ECO:0007669"/>
    <property type="project" value="InterPro"/>
</dbReference>
<name>A0A318S8N8_9DEIO</name>
<dbReference type="InterPro" id="IPR046348">
    <property type="entry name" value="SIS_dom_sf"/>
</dbReference>
<dbReference type="Gene3D" id="3.40.50.10490">
    <property type="entry name" value="Glucose-6-phosphate isomerase like protein, domain 1"/>
    <property type="match status" value="1"/>
</dbReference>
<keyword evidence="7" id="KW-1185">Reference proteome</keyword>
<dbReference type="OrthoDB" id="3684496at2"/>
<dbReference type="InterPro" id="IPR036388">
    <property type="entry name" value="WH-like_DNA-bd_sf"/>
</dbReference>
<dbReference type="AlphaFoldDB" id="A0A318S8N8"/>
<dbReference type="SUPFAM" id="SSF53697">
    <property type="entry name" value="SIS domain"/>
    <property type="match status" value="1"/>
</dbReference>
<dbReference type="PANTHER" id="PTHR30514:SF1">
    <property type="entry name" value="HTH-TYPE TRANSCRIPTIONAL REGULATOR HEXR-RELATED"/>
    <property type="match status" value="1"/>
</dbReference>
<dbReference type="GO" id="GO:0003700">
    <property type="term" value="F:DNA-binding transcription factor activity"/>
    <property type="evidence" value="ECO:0007669"/>
    <property type="project" value="InterPro"/>
</dbReference>
<dbReference type="InterPro" id="IPR001347">
    <property type="entry name" value="SIS_dom"/>
</dbReference>
<dbReference type="PROSITE" id="PS51071">
    <property type="entry name" value="HTH_RPIR"/>
    <property type="match status" value="1"/>
</dbReference>
<evidence type="ECO:0000256" key="2">
    <source>
        <dbReference type="ARBA" id="ARBA00023125"/>
    </source>
</evidence>
<keyword evidence="1" id="KW-0805">Transcription regulation</keyword>
<dbReference type="SUPFAM" id="SSF46689">
    <property type="entry name" value="Homeodomain-like"/>
    <property type="match status" value="1"/>
</dbReference>
<evidence type="ECO:0000256" key="1">
    <source>
        <dbReference type="ARBA" id="ARBA00023015"/>
    </source>
</evidence>
<dbReference type="RefSeq" id="WP_110885736.1">
    <property type="nucleotide sequence ID" value="NZ_QJSX01000003.1"/>
</dbReference>
<evidence type="ECO:0000313" key="7">
    <source>
        <dbReference type="Proteomes" id="UP000248326"/>
    </source>
</evidence>
<dbReference type="PANTHER" id="PTHR30514">
    <property type="entry name" value="GLUCOKINASE"/>
    <property type="match status" value="1"/>
</dbReference>
<dbReference type="InterPro" id="IPR035472">
    <property type="entry name" value="RpiR-like_SIS"/>
</dbReference>
<dbReference type="Pfam" id="PF01380">
    <property type="entry name" value="SIS"/>
    <property type="match status" value="1"/>
</dbReference>
<comment type="caution">
    <text evidence="6">The sequence shown here is derived from an EMBL/GenBank/DDBJ whole genome shotgun (WGS) entry which is preliminary data.</text>
</comment>
<dbReference type="GO" id="GO:0097367">
    <property type="term" value="F:carbohydrate derivative binding"/>
    <property type="evidence" value="ECO:0007669"/>
    <property type="project" value="InterPro"/>
</dbReference>
<dbReference type="EMBL" id="QJSX01000003">
    <property type="protein sequence ID" value="PYE55397.1"/>
    <property type="molecule type" value="Genomic_DNA"/>
</dbReference>
<dbReference type="PROSITE" id="PS51464">
    <property type="entry name" value="SIS"/>
    <property type="match status" value="1"/>
</dbReference>
<dbReference type="InterPro" id="IPR047640">
    <property type="entry name" value="RpiR-like"/>
</dbReference>
<evidence type="ECO:0000256" key="3">
    <source>
        <dbReference type="ARBA" id="ARBA00023163"/>
    </source>
</evidence>
<feature type="domain" description="SIS" evidence="5">
    <location>
        <begin position="122"/>
        <end position="263"/>
    </location>
</feature>